<dbReference type="AlphaFoldDB" id="A0A815BH67"/>
<evidence type="ECO:0000313" key="6">
    <source>
        <dbReference type="EMBL" id="CAF3760463.1"/>
    </source>
</evidence>
<proteinExistence type="inferred from homology"/>
<dbReference type="InterPro" id="IPR013641">
    <property type="entry name" value="KTI12/PSTK"/>
</dbReference>
<gene>
    <name evidence="5" type="ORF">JYZ213_LOCUS30656</name>
    <name evidence="6" type="ORF">OXD698_LOCUS15987</name>
</gene>
<protein>
    <recommendedName>
        <fullName evidence="4">Protein KTI12 homolog</fullName>
    </recommendedName>
</protein>
<evidence type="ECO:0000256" key="4">
    <source>
        <dbReference type="ARBA" id="ARBA00026170"/>
    </source>
</evidence>
<evidence type="ECO:0000256" key="3">
    <source>
        <dbReference type="ARBA" id="ARBA00025768"/>
    </source>
</evidence>
<dbReference type="Gene3D" id="3.40.50.300">
    <property type="entry name" value="P-loop containing nucleotide triphosphate hydrolases"/>
    <property type="match status" value="1"/>
</dbReference>
<dbReference type="Proteomes" id="UP000663844">
    <property type="component" value="Unassembled WGS sequence"/>
</dbReference>
<name>A0A815BH67_9BILA</name>
<dbReference type="EMBL" id="CAJNOG010000495">
    <property type="protein sequence ID" value="CAF1270291.1"/>
    <property type="molecule type" value="Genomic_DNA"/>
</dbReference>
<accession>A0A815BH67</accession>
<dbReference type="EMBL" id="CAJOAZ010001076">
    <property type="protein sequence ID" value="CAF3760463.1"/>
    <property type="molecule type" value="Genomic_DNA"/>
</dbReference>
<reference evidence="5" key="1">
    <citation type="submission" date="2021-02" db="EMBL/GenBank/DDBJ databases">
        <authorList>
            <person name="Nowell W R."/>
        </authorList>
    </citation>
    <scope>NUCLEOTIDE SEQUENCE</scope>
</reference>
<comment type="similarity">
    <text evidence="3">Belongs to the KTI12 family.</text>
</comment>
<evidence type="ECO:0000313" key="5">
    <source>
        <dbReference type="EMBL" id="CAF1270291.1"/>
    </source>
</evidence>
<dbReference type="InterPro" id="IPR027417">
    <property type="entry name" value="P-loop_NTPase"/>
</dbReference>
<keyword evidence="2" id="KW-0067">ATP-binding</keyword>
<dbReference type="SUPFAM" id="SSF52540">
    <property type="entry name" value="P-loop containing nucleoside triphosphate hydrolases"/>
    <property type="match status" value="1"/>
</dbReference>
<dbReference type="PANTHER" id="PTHR12435">
    <property type="match status" value="1"/>
</dbReference>
<organism evidence="5 7">
    <name type="scientific">Adineta steineri</name>
    <dbReference type="NCBI Taxonomy" id="433720"/>
    <lineage>
        <taxon>Eukaryota</taxon>
        <taxon>Metazoa</taxon>
        <taxon>Spiralia</taxon>
        <taxon>Gnathifera</taxon>
        <taxon>Rotifera</taxon>
        <taxon>Eurotatoria</taxon>
        <taxon>Bdelloidea</taxon>
        <taxon>Adinetida</taxon>
        <taxon>Adinetidae</taxon>
        <taxon>Adineta</taxon>
    </lineage>
</organism>
<evidence type="ECO:0000256" key="1">
    <source>
        <dbReference type="ARBA" id="ARBA00022741"/>
    </source>
</evidence>
<sequence>MPLIVISGGPCSGKSTRAQALYEYFKTKSMPVQIITDNNLDRNAVYADNTLEKQARSDLKAETQRLVTKTDLVILDALNYIKGSLINRLFYITEMYSYRYELYCITKLYQTVQCTIYCNTPVHLAREWNVANNRYNESTFDALVQRYEPPEGRNRWDAPLFELTPSDELPLEQIADYLANKRPPPPNKSTVNLPISDTNFLHDVDRVTQDVLDSIVQQSKIAVLGQQFSIPGTTEKITWNQSHSVSDLRRIRQQYLKFIKTHPPSKDSTNVTAMFVQFLNNNLC</sequence>
<dbReference type="Proteomes" id="UP000663845">
    <property type="component" value="Unassembled WGS sequence"/>
</dbReference>
<dbReference type="Pfam" id="PF08433">
    <property type="entry name" value="KTI12"/>
    <property type="match status" value="1"/>
</dbReference>
<comment type="caution">
    <text evidence="5">The sequence shown here is derived from an EMBL/GenBank/DDBJ whole genome shotgun (WGS) entry which is preliminary data.</text>
</comment>
<dbReference type="GO" id="GO:0005524">
    <property type="term" value="F:ATP binding"/>
    <property type="evidence" value="ECO:0007669"/>
    <property type="project" value="UniProtKB-KW"/>
</dbReference>
<evidence type="ECO:0000313" key="7">
    <source>
        <dbReference type="Proteomes" id="UP000663845"/>
    </source>
</evidence>
<keyword evidence="1" id="KW-0547">Nucleotide-binding</keyword>
<evidence type="ECO:0000256" key="2">
    <source>
        <dbReference type="ARBA" id="ARBA00022840"/>
    </source>
</evidence>